<dbReference type="EMBL" id="JABZSQ010000217">
    <property type="protein sequence ID" value="MBF1415771.1"/>
    <property type="molecule type" value="Genomic_DNA"/>
</dbReference>
<evidence type="ECO:0000313" key="1">
    <source>
        <dbReference type="EMBL" id="MBF1415771.1"/>
    </source>
</evidence>
<sequence length="88" mass="10572">MMQIVFSDKVVTYDTFMNDLAARITSFLQNDKNEPEMISQRQAYKVFGRANVDRWRKNGLIHPCVRPGKREYSTRRLRELQRTEQDYL</sequence>
<evidence type="ECO:0008006" key="3">
    <source>
        <dbReference type="Google" id="ProtNLM"/>
    </source>
</evidence>
<accession>A0A930N5H5</accession>
<comment type="caution">
    <text evidence="1">The sequence shown here is derived from an EMBL/GenBank/DDBJ whole genome shotgun (WGS) entry which is preliminary data.</text>
</comment>
<organism evidence="1 2">
    <name type="scientific">Prevotella histicola</name>
    <dbReference type="NCBI Taxonomy" id="470565"/>
    <lineage>
        <taxon>Bacteria</taxon>
        <taxon>Pseudomonadati</taxon>
        <taxon>Bacteroidota</taxon>
        <taxon>Bacteroidia</taxon>
        <taxon>Bacteroidales</taxon>
        <taxon>Prevotellaceae</taxon>
        <taxon>Prevotella</taxon>
    </lineage>
</organism>
<reference evidence="1" key="1">
    <citation type="submission" date="2020-04" db="EMBL/GenBank/DDBJ databases">
        <title>Deep metagenomics examines the oral microbiome during advanced dental caries in children, revealing novel taxa and co-occurrences with host molecules.</title>
        <authorList>
            <person name="Baker J.L."/>
            <person name="Morton J.T."/>
            <person name="Dinis M."/>
            <person name="Alvarez R."/>
            <person name="Tran N.C."/>
            <person name="Knight R."/>
            <person name="Edlund A."/>
        </authorList>
    </citation>
    <scope>NUCLEOTIDE SEQUENCE</scope>
    <source>
        <strain evidence="1">JCVI_25_bin.9</strain>
    </source>
</reference>
<evidence type="ECO:0000313" key="2">
    <source>
        <dbReference type="Proteomes" id="UP000757461"/>
    </source>
</evidence>
<proteinExistence type="predicted"/>
<protein>
    <recommendedName>
        <fullName evidence="3">DNA-binding protein</fullName>
    </recommendedName>
</protein>
<dbReference type="AlphaFoldDB" id="A0A930N5H5"/>
<gene>
    <name evidence="1" type="ORF">HXN33_09355</name>
</gene>
<name>A0A930N5H5_9BACT</name>
<dbReference type="Proteomes" id="UP000757461">
    <property type="component" value="Unassembled WGS sequence"/>
</dbReference>